<dbReference type="Gene3D" id="2.40.40.10">
    <property type="entry name" value="RlpA-like domain"/>
    <property type="match status" value="1"/>
</dbReference>
<dbReference type="EC" id="4.2.2.-" evidence="3"/>
<proteinExistence type="inferred from homology"/>
<evidence type="ECO:0000313" key="8">
    <source>
        <dbReference type="Proteomes" id="UP000249577"/>
    </source>
</evidence>
<evidence type="ECO:0000256" key="5">
    <source>
        <dbReference type="SAM" id="MobiDB-lite"/>
    </source>
</evidence>
<dbReference type="EMBL" id="QFPN01000005">
    <property type="protein sequence ID" value="PZQ15092.1"/>
    <property type="molecule type" value="Genomic_DNA"/>
</dbReference>
<feature type="domain" description="RlpA-like protein double-psi beta-barrel" evidence="6">
    <location>
        <begin position="24"/>
        <end position="110"/>
    </location>
</feature>
<evidence type="ECO:0000256" key="1">
    <source>
        <dbReference type="ARBA" id="ARBA00023239"/>
    </source>
</evidence>
<dbReference type="InterPro" id="IPR012997">
    <property type="entry name" value="RplA"/>
</dbReference>
<dbReference type="Proteomes" id="UP000249577">
    <property type="component" value="Unassembled WGS sequence"/>
</dbReference>
<evidence type="ECO:0000256" key="4">
    <source>
        <dbReference type="RuleBase" id="RU003495"/>
    </source>
</evidence>
<sequence length="289" mass="29727">MRPVVTSAKAADHHPTRVGKSGGGLASWYGARFQGRPTANGERFDMGGFTAAHRSFPLPSYVRVTNVSNGRSIVVRVNDRGPFHGGRVIDVSHRAADVLGFRGHGVGTVKLDLIGPAPEDGSDDRKLLASYQEFGRPAAPPGTQLAMAPVSDSQLAGETMGYGERAIAVASAAVTRSADFVKSSAVTVASGAKSAIGKVIPAAPENPTSTVPAEPVVAYAAEERRPTPKPRVVAPSEPVLASAAPASSAAEDASGERPSLDVSSRIAAGFDSFGSFDDAASQLRSGALR</sequence>
<feature type="region of interest" description="Disordered" evidence="5">
    <location>
        <begin position="1"/>
        <end position="23"/>
    </location>
</feature>
<accession>A0A2W5KDJ1</accession>
<dbReference type="CDD" id="cd22268">
    <property type="entry name" value="DPBB_RlpA-like"/>
    <property type="match status" value="1"/>
</dbReference>
<name>A0A2W5KDJ1_ANCNO</name>
<comment type="caution">
    <text evidence="7">The sequence shown here is derived from an EMBL/GenBank/DDBJ whole genome shotgun (WGS) entry which is preliminary data.</text>
</comment>
<feature type="compositionally biased region" description="Low complexity" evidence="5">
    <location>
        <begin position="232"/>
        <end position="252"/>
    </location>
</feature>
<organism evidence="7 8">
    <name type="scientific">Ancylobacter novellus</name>
    <name type="common">Thiobacillus novellus</name>
    <dbReference type="NCBI Taxonomy" id="921"/>
    <lineage>
        <taxon>Bacteria</taxon>
        <taxon>Pseudomonadati</taxon>
        <taxon>Pseudomonadota</taxon>
        <taxon>Alphaproteobacteria</taxon>
        <taxon>Hyphomicrobiales</taxon>
        <taxon>Xanthobacteraceae</taxon>
        <taxon>Ancylobacter</taxon>
    </lineage>
</organism>
<dbReference type="InterPro" id="IPR034718">
    <property type="entry name" value="RlpA"/>
</dbReference>
<dbReference type="NCBIfam" id="TIGR00413">
    <property type="entry name" value="rlpA"/>
    <property type="match status" value="1"/>
</dbReference>
<dbReference type="GO" id="GO:0000270">
    <property type="term" value="P:peptidoglycan metabolic process"/>
    <property type="evidence" value="ECO:0007669"/>
    <property type="project" value="UniProtKB-UniRule"/>
</dbReference>
<feature type="region of interest" description="Disordered" evidence="5">
    <location>
        <begin position="222"/>
        <end position="261"/>
    </location>
</feature>
<comment type="function">
    <text evidence="3">Lytic transglycosylase with a strong preference for naked glycan strands that lack stem peptides.</text>
</comment>
<evidence type="ECO:0000256" key="2">
    <source>
        <dbReference type="ARBA" id="ARBA00023316"/>
    </source>
</evidence>
<dbReference type="GO" id="GO:0008932">
    <property type="term" value="F:lytic endotransglycosylase activity"/>
    <property type="evidence" value="ECO:0007669"/>
    <property type="project" value="UniProtKB-UniRule"/>
</dbReference>
<dbReference type="PANTHER" id="PTHR34183">
    <property type="entry name" value="ENDOLYTIC PEPTIDOGLYCAN TRANSGLYCOSYLASE RLPA"/>
    <property type="match status" value="1"/>
</dbReference>
<keyword evidence="1 3" id="KW-0456">Lyase</keyword>
<reference evidence="7 8" key="1">
    <citation type="submission" date="2017-08" db="EMBL/GenBank/DDBJ databases">
        <title>Infants hospitalized years apart are colonized by the same room-sourced microbial strains.</title>
        <authorList>
            <person name="Brooks B."/>
            <person name="Olm M.R."/>
            <person name="Firek B.A."/>
            <person name="Baker R."/>
            <person name="Thomas B.C."/>
            <person name="Morowitz M.J."/>
            <person name="Banfield J.F."/>
        </authorList>
    </citation>
    <scope>NUCLEOTIDE SEQUENCE [LARGE SCALE GENOMIC DNA]</scope>
    <source>
        <strain evidence="7">S2_005_003_R2_43</strain>
    </source>
</reference>
<keyword evidence="7" id="KW-0449">Lipoprotein</keyword>
<dbReference type="HAMAP" id="MF_02071">
    <property type="entry name" value="RlpA"/>
    <property type="match status" value="1"/>
</dbReference>
<dbReference type="SUPFAM" id="SSF50685">
    <property type="entry name" value="Barwin-like endoglucanases"/>
    <property type="match status" value="1"/>
</dbReference>
<evidence type="ECO:0000256" key="3">
    <source>
        <dbReference type="HAMAP-Rule" id="MF_02071"/>
    </source>
</evidence>
<protein>
    <recommendedName>
        <fullName evidence="3">Endolytic peptidoglycan transglycosylase RlpA</fullName>
        <ecNumber evidence="3">4.2.2.-</ecNumber>
    </recommendedName>
</protein>
<dbReference type="Pfam" id="PF03330">
    <property type="entry name" value="DPBB_1"/>
    <property type="match status" value="1"/>
</dbReference>
<dbReference type="GO" id="GO:0071555">
    <property type="term" value="P:cell wall organization"/>
    <property type="evidence" value="ECO:0007669"/>
    <property type="project" value="UniProtKB-KW"/>
</dbReference>
<gene>
    <name evidence="3" type="primary">rlpA</name>
    <name evidence="7" type="ORF">DI565_10550</name>
</gene>
<keyword evidence="2 3" id="KW-0961">Cell wall biogenesis/degradation</keyword>
<evidence type="ECO:0000313" key="7">
    <source>
        <dbReference type="EMBL" id="PZQ15092.1"/>
    </source>
</evidence>
<comment type="similarity">
    <text evidence="3 4">Belongs to the RlpA family.</text>
</comment>
<dbReference type="InterPro" id="IPR036908">
    <property type="entry name" value="RlpA-like_sf"/>
</dbReference>
<evidence type="ECO:0000259" key="6">
    <source>
        <dbReference type="Pfam" id="PF03330"/>
    </source>
</evidence>
<dbReference type="PANTHER" id="PTHR34183:SF1">
    <property type="entry name" value="ENDOLYTIC PEPTIDOGLYCAN TRANSGLYCOSYLASE RLPA"/>
    <property type="match status" value="1"/>
</dbReference>
<dbReference type="InterPro" id="IPR009009">
    <property type="entry name" value="RlpA-like_DPBB"/>
</dbReference>
<dbReference type="AlphaFoldDB" id="A0A2W5KDJ1"/>